<keyword evidence="1" id="KW-0472">Membrane</keyword>
<dbReference type="Proteomes" id="UP000004478">
    <property type="component" value="Unassembled WGS sequence"/>
</dbReference>
<dbReference type="EMBL" id="AMGM01000037">
    <property type="protein sequence ID" value="EKB48962.1"/>
    <property type="molecule type" value="Genomic_DNA"/>
</dbReference>
<sequence length="45" mass="5280">MDAVSIFEIIHGAKKRKEDVTKNHTLFFYVFVSTLHIHVSFSMVR</sequence>
<accession>K1L9R6</accession>
<feature type="transmembrane region" description="Helical" evidence="1">
    <location>
        <begin position="26"/>
        <end position="44"/>
    </location>
</feature>
<protein>
    <submittedName>
        <fullName evidence="2">Uncharacterized protein</fullName>
    </submittedName>
</protein>
<gene>
    <name evidence="2" type="ORF">B879_02451</name>
</gene>
<comment type="caution">
    <text evidence="2">The sequence shown here is derived from an EMBL/GenBank/DDBJ whole genome shotgun (WGS) entry which is preliminary data.</text>
</comment>
<proteinExistence type="predicted"/>
<keyword evidence="1" id="KW-1133">Transmembrane helix</keyword>
<name>K1L9R6_CECL9</name>
<evidence type="ECO:0000313" key="2">
    <source>
        <dbReference type="EMBL" id="EKB48962.1"/>
    </source>
</evidence>
<keyword evidence="1" id="KW-0812">Transmembrane</keyword>
<reference evidence="2 3" key="1">
    <citation type="journal article" date="2012" name="J. Bacteriol.">
        <title>Draft Genome Sequence of Cecembia lonarensis Strain LW9T, Isolated from Lonar Lake, a Haloalkaline Lake in India.</title>
        <authorList>
            <person name="Shivaji S."/>
            <person name="Ara S."/>
            <person name="Singh A."/>
            <person name="Pinnaka A.K."/>
        </authorList>
    </citation>
    <scope>NUCLEOTIDE SEQUENCE [LARGE SCALE GENOMIC DNA]</scope>
    <source>
        <strain evidence="2 3">LW9</strain>
    </source>
</reference>
<organism evidence="2 3">
    <name type="scientific">Cecembia lonarensis (strain CCUG 58316 / KCTC 22772 / LW9)</name>
    <dbReference type="NCBI Taxonomy" id="1225176"/>
    <lineage>
        <taxon>Bacteria</taxon>
        <taxon>Pseudomonadati</taxon>
        <taxon>Bacteroidota</taxon>
        <taxon>Cytophagia</taxon>
        <taxon>Cytophagales</taxon>
        <taxon>Cyclobacteriaceae</taxon>
        <taxon>Cecembia</taxon>
    </lineage>
</organism>
<dbReference type="AlphaFoldDB" id="K1L9R6"/>
<evidence type="ECO:0000313" key="3">
    <source>
        <dbReference type="Proteomes" id="UP000004478"/>
    </source>
</evidence>
<evidence type="ECO:0000256" key="1">
    <source>
        <dbReference type="SAM" id="Phobius"/>
    </source>
</evidence>
<keyword evidence="3" id="KW-1185">Reference proteome</keyword>